<gene>
    <name evidence="2" type="ORF">GS597_13725</name>
</gene>
<protein>
    <submittedName>
        <fullName evidence="2">DUF2232 domain-containing protein</fullName>
    </submittedName>
</protein>
<reference evidence="2" key="1">
    <citation type="submission" date="2019-12" db="EMBL/GenBank/DDBJ databases">
        <title>High-Quality draft genome sequences of three cyanobacteria isolated from the limestone walls of the Old Cathedral of Coimbra.</title>
        <authorList>
            <person name="Tiago I."/>
            <person name="Soares F."/>
            <person name="Portugal A."/>
        </authorList>
    </citation>
    <scope>NUCLEOTIDE SEQUENCE [LARGE SCALE GENOMIC DNA]</scope>
    <source>
        <strain evidence="2">C</strain>
    </source>
</reference>
<dbReference type="InterPro" id="IPR018710">
    <property type="entry name" value="DUF2232"/>
</dbReference>
<feature type="transmembrane region" description="Helical" evidence="1">
    <location>
        <begin position="140"/>
        <end position="166"/>
    </location>
</feature>
<keyword evidence="1" id="KW-0472">Membrane</keyword>
<dbReference type="Pfam" id="PF09991">
    <property type="entry name" value="DUF2232"/>
    <property type="match status" value="1"/>
</dbReference>
<comment type="caution">
    <text evidence="2">The sequence shown here is derived from an EMBL/GenBank/DDBJ whole genome shotgun (WGS) entry which is preliminary data.</text>
</comment>
<dbReference type="AlphaFoldDB" id="A0A8K2A824"/>
<sequence length="241" mass="26731">MSDHESSEWVEFDVGPLPPRPSALAAQAQRQRIKGPLVMVESAFFASTSALIGLISVYFPAAPVLSMLRTFFPIPIALAYLRWGRRAAWMTTVVTALLLAVLMGPPRSLQLFIPYGLLGVVLGGLWRAQAGWGVSMGWSVLVTTAGLFFQIGLLSLLLGTNVWLYVNRQITSLLEWIFVKLGLLIEPSFWVVQIFAVGMVCLNAILYLLLVHLVSWTLLERVGNPIPAPPRWLQVLLDYDE</sequence>
<keyword evidence="3" id="KW-1185">Reference proteome</keyword>
<evidence type="ECO:0000256" key="1">
    <source>
        <dbReference type="SAM" id="Phobius"/>
    </source>
</evidence>
<evidence type="ECO:0000313" key="2">
    <source>
        <dbReference type="EMBL" id="NCJ07549.1"/>
    </source>
</evidence>
<keyword evidence="1" id="KW-1133">Transmembrane helix</keyword>
<dbReference type="PANTHER" id="PTHR37185:SF3">
    <property type="entry name" value="MEMBRANE PROTEIN"/>
    <property type="match status" value="1"/>
</dbReference>
<dbReference type="EMBL" id="WVIC01000028">
    <property type="protein sequence ID" value="NCJ07549.1"/>
    <property type="molecule type" value="Genomic_DNA"/>
</dbReference>
<dbReference type="RefSeq" id="WP_161826029.1">
    <property type="nucleotide sequence ID" value="NZ_WVIC01000028.1"/>
</dbReference>
<dbReference type="PANTHER" id="PTHR37185">
    <property type="entry name" value="MEMBRANE PROTEIN"/>
    <property type="match status" value="1"/>
</dbReference>
<proteinExistence type="predicted"/>
<organism evidence="2 3">
    <name type="scientific">Petrachloros mirabilis ULC683</name>
    <dbReference type="NCBI Taxonomy" id="2781853"/>
    <lineage>
        <taxon>Bacteria</taxon>
        <taxon>Bacillati</taxon>
        <taxon>Cyanobacteriota</taxon>
        <taxon>Cyanophyceae</taxon>
        <taxon>Synechococcales</taxon>
        <taxon>Petrachlorosaceae</taxon>
        <taxon>Petrachloros</taxon>
        <taxon>Petrachloros mirabilis</taxon>
    </lineage>
</organism>
<name>A0A8K2A824_9CYAN</name>
<dbReference type="Proteomes" id="UP000607397">
    <property type="component" value="Unassembled WGS sequence"/>
</dbReference>
<feature type="transmembrane region" description="Helical" evidence="1">
    <location>
        <begin position="37"/>
        <end position="58"/>
    </location>
</feature>
<feature type="transmembrane region" description="Helical" evidence="1">
    <location>
        <begin position="111"/>
        <end position="128"/>
    </location>
</feature>
<accession>A0A8K2A824</accession>
<feature type="transmembrane region" description="Helical" evidence="1">
    <location>
        <begin position="88"/>
        <end position="105"/>
    </location>
</feature>
<feature type="transmembrane region" description="Helical" evidence="1">
    <location>
        <begin position="190"/>
        <end position="211"/>
    </location>
</feature>
<keyword evidence="1" id="KW-0812">Transmembrane</keyword>
<evidence type="ECO:0000313" key="3">
    <source>
        <dbReference type="Proteomes" id="UP000607397"/>
    </source>
</evidence>